<proteinExistence type="predicted"/>
<dbReference type="AlphaFoldDB" id="A0A3E2MMX2"/>
<sequence>MTFAIAAVLTDDDGRIVMFADTKLTISGDATRTRHIYSHPCLKTVIVDDDIAVSFSGQNPCSSHKLRETSVARTMVIGSRQKFQT</sequence>
<dbReference type="RefSeq" id="WP_117433491.1">
    <property type="nucleotide sequence ID" value="NZ_PEDF01000212.1"/>
</dbReference>
<accession>A0A3E2MMX2</accession>
<protein>
    <submittedName>
        <fullName evidence="1">Uncharacterized protein</fullName>
    </submittedName>
</protein>
<comment type="caution">
    <text evidence="1">The sequence shown here is derived from an EMBL/GenBank/DDBJ whole genome shotgun (WGS) entry which is preliminary data.</text>
</comment>
<dbReference type="Proteomes" id="UP000257451">
    <property type="component" value="Unassembled WGS sequence"/>
</dbReference>
<evidence type="ECO:0000313" key="1">
    <source>
        <dbReference type="EMBL" id="RFZ32251.1"/>
    </source>
</evidence>
<name>A0A3E2MMX2_MYCMR</name>
<gene>
    <name evidence="1" type="ORF">DAVIS_05398</name>
</gene>
<organism evidence="1 2">
    <name type="scientific">Mycobacterium marinum</name>
    <dbReference type="NCBI Taxonomy" id="1781"/>
    <lineage>
        <taxon>Bacteria</taxon>
        <taxon>Bacillati</taxon>
        <taxon>Actinomycetota</taxon>
        <taxon>Actinomycetes</taxon>
        <taxon>Mycobacteriales</taxon>
        <taxon>Mycobacteriaceae</taxon>
        <taxon>Mycobacterium</taxon>
        <taxon>Mycobacterium ulcerans group</taxon>
    </lineage>
</organism>
<dbReference type="EMBL" id="PEDF01000212">
    <property type="protein sequence ID" value="RFZ32251.1"/>
    <property type="molecule type" value="Genomic_DNA"/>
</dbReference>
<reference evidence="1 2" key="1">
    <citation type="journal article" date="2018" name="Sci. Rep.">
        <title>Extensive genomic diversity among Mycobacterium marinum strains revealed by whole genome sequencing.</title>
        <authorList>
            <person name="Das S."/>
            <person name="Pettersson B.M."/>
            <person name="Behra P.R."/>
            <person name="Mallick A."/>
            <person name="Cheramie M."/>
            <person name="Ramesh M."/>
            <person name="Shirreff L."/>
            <person name="DuCote T."/>
            <person name="Dasgupta S."/>
            <person name="Ennis D.G."/>
            <person name="Kirsebom L.A."/>
        </authorList>
    </citation>
    <scope>NUCLEOTIDE SEQUENCE [LARGE SCALE GENOMIC DNA]</scope>
    <source>
        <strain evidence="1 2">Davis1</strain>
    </source>
</reference>
<evidence type="ECO:0000313" key="2">
    <source>
        <dbReference type="Proteomes" id="UP000257451"/>
    </source>
</evidence>